<comment type="caution">
    <text evidence="1">The sequence shown here is derived from an EMBL/GenBank/DDBJ whole genome shotgun (WGS) entry which is preliminary data.</text>
</comment>
<protein>
    <submittedName>
        <fullName evidence="1">Uncharacterized protein</fullName>
    </submittedName>
</protein>
<dbReference type="EMBL" id="JACRIW010000006">
    <property type="protein sequence ID" value="MBI5167971.1"/>
    <property type="molecule type" value="Genomic_DNA"/>
</dbReference>
<dbReference type="AlphaFoldDB" id="A0A933S8Q5"/>
<organism evidence="1 2">
    <name type="scientific">Eiseniibacteriota bacterium</name>
    <dbReference type="NCBI Taxonomy" id="2212470"/>
    <lineage>
        <taxon>Bacteria</taxon>
        <taxon>Candidatus Eiseniibacteriota</taxon>
    </lineage>
</organism>
<proteinExistence type="predicted"/>
<evidence type="ECO:0000313" key="1">
    <source>
        <dbReference type="EMBL" id="MBI5167971.1"/>
    </source>
</evidence>
<reference evidence="1" key="1">
    <citation type="submission" date="2020-07" db="EMBL/GenBank/DDBJ databases">
        <title>Huge and variable diversity of episymbiotic CPR bacteria and DPANN archaea in groundwater ecosystems.</title>
        <authorList>
            <person name="He C.Y."/>
            <person name="Keren R."/>
            <person name="Whittaker M."/>
            <person name="Farag I.F."/>
            <person name="Doudna J."/>
            <person name="Cate J.H.D."/>
            <person name="Banfield J.F."/>
        </authorList>
    </citation>
    <scope>NUCLEOTIDE SEQUENCE</scope>
    <source>
        <strain evidence="1">NC_groundwater_1813_Pr3_B-0.1um_71_17</strain>
    </source>
</reference>
<sequence>MADWDVIAKQRLTEDWATLRAAYLPLNQAMRRTVEFLDKGGGTFDELLAVARERVEGMQHNLTALANRRSPWVRLEAIRNLRVLASGLRGAASDDPRALLRYLFAISELLGNVWRDAPTSARVSENMVLEGELDFWFGCECCAVGKLRTADPDDPPDLLRGREVQLIWDVDALFAWTLDEFEDYLASERYALPNTSRVAATEDLGLPVVDVPSEALRKGNDWFGNQGGGLYVPLDLKHIELI</sequence>
<evidence type="ECO:0000313" key="2">
    <source>
        <dbReference type="Proteomes" id="UP000696931"/>
    </source>
</evidence>
<accession>A0A933S8Q5</accession>
<gene>
    <name evidence="1" type="ORF">HZA61_00645</name>
</gene>
<name>A0A933S8Q5_UNCEI</name>
<dbReference type="Proteomes" id="UP000696931">
    <property type="component" value="Unassembled WGS sequence"/>
</dbReference>